<feature type="compositionally biased region" description="Polar residues" evidence="1">
    <location>
        <begin position="1"/>
        <end position="22"/>
    </location>
</feature>
<evidence type="ECO:0000256" key="1">
    <source>
        <dbReference type="SAM" id="MobiDB-lite"/>
    </source>
</evidence>
<evidence type="ECO:0000313" key="3">
    <source>
        <dbReference type="Proteomes" id="UP000379480"/>
    </source>
</evidence>
<dbReference type="AlphaFoldDB" id="A0A5E7EV00"/>
<reference evidence="2 3" key="1">
    <citation type="submission" date="2019-09" db="EMBL/GenBank/DDBJ databases">
        <authorList>
            <person name="Chandra G."/>
            <person name="Truman W A."/>
        </authorList>
    </citation>
    <scope>NUCLEOTIDE SEQUENCE [LARGE SCALE GENOMIC DNA]</scope>
    <source>
        <strain evidence="2">PS723</strain>
    </source>
</reference>
<gene>
    <name evidence="2" type="ORF">PS723_04969</name>
</gene>
<organism evidence="2 3">
    <name type="scientific">Pseudomonas fluorescens</name>
    <dbReference type="NCBI Taxonomy" id="294"/>
    <lineage>
        <taxon>Bacteria</taxon>
        <taxon>Pseudomonadati</taxon>
        <taxon>Pseudomonadota</taxon>
        <taxon>Gammaproteobacteria</taxon>
        <taxon>Pseudomonadales</taxon>
        <taxon>Pseudomonadaceae</taxon>
        <taxon>Pseudomonas</taxon>
    </lineage>
</organism>
<dbReference type="Proteomes" id="UP000379480">
    <property type="component" value="Unassembled WGS sequence"/>
</dbReference>
<dbReference type="RefSeq" id="WP_150806258.1">
    <property type="nucleotide sequence ID" value="NZ_CABVHY010000029.1"/>
</dbReference>
<dbReference type="OrthoDB" id="6911520at2"/>
<sequence length="119" mass="13155">MHSKNNTTELSAQHSEPNSEESSVAIIVTMTQEQKFAVAALIVAERAHASRWWSYLNELRCRRELPEWVAKQSAGNHPDYDLWADDCKATNLALLGIAGHLNDPGWIAPASFQAGVIAQ</sequence>
<proteinExistence type="predicted"/>
<name>A0A5E7EV00_PSEFL</name>
<dbReference type="EMBL" id="CABVHY010000029">
    <property type="protein sequence ID" value="VVO30728.1"/>
    <property type="molecule type" value="Genomic_DNA"/>
</dbReference>
<accession>A0A5E7EV00</accession>
<evidence type="ECO:0000313" key="2">
    <source>
        <dbReference type="EMBL" id="VVO30728.1"/>
    </source>
</evidence>
<feature type="region of interest" description="Disordered" evidence="1">
    <location>
        <begin position="1"/>
        <end position="23"/>
    </location>
</feature>
<protein>
    <submittedName>
        <fullName evidence="2">Uncharacterized protein</fullName>
    </submittedName>
</protein>